<reference evidence="2" key="2">
    <citation type="submission" date="2015-01" db="EMBL/GenBank/DDBJ databases">
        <title>Evolutionary Origins and Diversification of the Mycorrhizal Mutualists.</title>
        <authorList>
            <consortium name="DOE Joint Genome Institute"/>
            <consortium name="Mycorrhizal Genomics Consortium"/>
            <person name="Kohler A."/>
            <person name="Kuo A."/>
            <person name="Nagy L.G."/>
            <person name="Floudas D."/>
            <person name="Copeland A."/>
            <person name="Barry K.W."/>
            <person name="Cichocki N."/>
            <person name="Veneault-Fourrey C."/>
            <person name="LaButti K."/>
            <person name="Lindquist E.A."/>
            <person name="Lipzen A."/>
            <person name="Lundell T."/>
            <person name="Morin E."/>
            <person name="Murat C."/>
            <person name="Riley R."/>
            <person name="Ohm R."/>
            <person name="Sun H."/>
            <person name="Tunlid A."/>
            <person name="Henrissat B."/>
            <person name="Grigoriev I.V."/>
            <person name="Hibbett D.S."/>
            <person name="Martin F."/>
        </authorList>
    </citation>
    <scope>NUCLEOTIDE SEQUENCE [LARGE SCALE GENOMIC DNA]</scope>
    <source>
        <strain evidence="2">MUT 4182</strain>
    </source>
</reference>
<accession>A0A0C3Q9N7</accession>
<proteinExistence type="predicted"/>
<evidence type="ECO:0000313" key="1">
    <source>
        <dbReference type="EMBL" id="KIO21351.1"/>
    </source>
</evidence>
<organism evidence="1 2">
    <name type="scientific">Tulasnella calospora MUT 4182</name>
    <dbReference type="NCBI Taxonomy" id="1051891"/>
    <lineage>
        <taxon>Eukaryota</taxon>
        <taxon>Fungi</taxon>
        <taxon>Dikarya</taxon>
        <taxon>Basidiomycota</taxon>
        <taxon>Agaricomycotina</taxon>
        <taxon>Agaricomycetes</taxon>
        <taxon>Cantharellales</taxon>
        <taxon>Tulasnellaceae</taxon>
        <taxon>Tulasnella</taxon>
    </lineage>
</organism>
<evidence type="ECO:0000313" key="2">
    <source>
        <dbReference type="Proteomes" id="UP000054248"/>
    </source>
</evidence>
<sequence>MIAPQKSLATSAADVTIVLSFAQSFAQPRLGENISWLSASVHGIHLHTMIAKMRATIHCDEKICSSATL</sequence>
<dbReference type="Proteomes" id="UP000054248">
    <property type="component" value="Unassembled WGS sequence"/>
</dbReference>
<dbReference type="AlphaFoldDB" id="A0A0C3Q9N7"/>
<name>A0A0C3Q9N7_9AGAM</name>
<protein>
    <submittedName>
        <fullName evidence="1">Uncharacterized protein</fullName>
    </submittedName>
</protein>
<keyword evidence="2" id="KW-1185">Reference proteome</keyword>
<reference evidence="1 2" key="1">
    <citation type="submission" date="2014-04" db="EMBL/GenBank/DDBJ databases">
        <authorList>
            <consortium name="DOE Joint Genome Institute"/>
            <person name="Kuo A."/>
            <person name="Girlanda M."/>
            <person name="Perotto S."/>
            <person name="Kohler A."/>
            <person name="Nagy L.G."/>
            <person name="Floudas D."/>
            <person name="Copeland A."/>
            <person name="Barry K.W."/>
            <person name="Cichocki N."/>
            <person name="Veneault-Fourrey C."/>
            <person name="LaButti K."/>
            <person name="Lindquist E.A."/>
            <person name="Lipzen A."/>
            <person name="Lundell T."/>
            <person name="Morin E."/>
            <person name="Murat C."/>
            <person name="Sun H."/>
            <person name="Tunlid A."/>
            <person name="Henrissat B."/>
            <person name="Grigoriev I.V."/>
            <person name="Hibbett D.S."/>
            <person name="Martin F."/>
            <person name="Nordberg H.P."/>
            <person name="Cantor M.N."/>
            <person name="Hua S.X."/>
        </authorList>
    </citation>
    <scope>NUCLEOTIDE SEQUENCE [LARGE SCALE GENOMIC DNA]</scope>
    <source>
        <strain evidence="1 2">MUT 4182</strain>
    </source>
</reference>
<gene>
    <name evidence="1" type="ORF">M407DRAFT_29010</name>
</gene>
<dbReference type="EMBL" id="KN823140">
    <property type="protein sequence ID" value="KIO21351.1"/>
    <property type="molecule type" value="Genomic_DNA"/>
</dbReference>
<dbReference type="HOGENOM" id="CLU_2777750_0_0_1"/>